<dbReference type="HOGENOM" id="CLU_2405237_0_0_1"/>
<dbReference type="OMA" id="VVGHWHI"/>
<sequence length="100" mass="10778">MDGTFGFIVILERLSEVVVELTGKDAEIFVEDAKSDDDEEGEDEEGFGGDVPAREDDAGVHDVGVPEHTDDAGAAHSWHVVAAVVGHWHIVVVVHCQRCV</sequence>
<reference evidence="3" key="1">
    <citation type="journal article" date="2012" name="Proc. Natl. Acad. Sci. U.S.A.">
        <title>Genome sequence of the button mushroom Agaricus bisporus reveals mechanisms governing adaptation to a humic-rich ecological niche.</title>
        <authorList>
            <person name="Morin E."/>
            <person name="Kohler A."/>
            <person name="Baker A.R."/>
            <person name="Foulongne-Oriol M."/>
            <person name="Lombard V."/>
            <person name="Nagy L.G."/>
            <person name="Ohm R.A."/>
            <person name="Patyshakuliyeva A."/>
            <person name="Brun A."/>
            <person name="Aerts A.L."/>
            <person name="Bailey A.M."/>
            <person name="Billette C."/>
            <person name="Coutinho P.M."/>
            <person name="Deakin G."/>
            <person name="Doddapaneni H."/>
            <person name="Floudas D."/>
            <person name="Grimwood J."/>
            <person name="Hilden K."/>
            <person name="Kuees U."/>
            <person name="LaButti K.M."/>
            <person name="Lapidus A."/>
            <person name="Lindquist E.A."/>
            <person name="Lucas S.M."/>
            <person name="Murat C."/>
            <person name="Riley R.W."/>
            <person name="Salamov A.A."/>
            <person name="Schmutz J."/>
            <person name="Subramanian V."/>
            <person name="Woesten H.A.B."/>
            <person name="Xu J."/>
            <person name="Eastwood D.C."/>
            <person name="Foster G.D."/>
            <person name="Sonnenberg A.S."/>
            <person name="Cullen D."/>
            <person name="de Vries R.P."/>
            <person name="Lundell T."/>
            <person name="Hibbett D.S."/>
            <person name="Henrissat B."/>
            <person name="Burton K.S."/>
            <person name="Kerrigan R.W."/>
            <person name="Challen M.P."/>
            <person name="Grigoriev I.V."/>
            <person name="Martin F."/>
        </authorList>
    </citation>
    <scope>NUCLEOTIDE SEQUENCE [LARGE SCALE GENOMIC DNA]</scope>
    <source>
        <strain evidence="3">JB137-S8 / ATCC MYA-4627 / FGSC 10392</strain>
    </source>
</reference>
<accession>K5XLY3</accession>
<dbReference type="GeneID" id="18825038"/>
<evidence type="ECO:0000256" key="1">
    <source>
        <dbReference type="SAM" id="MobiDB-lite"/>
    </source>
</evidence>
<feature type="region of interest" description="Disordered" evidence="1">
    <location>
        <begin position="30"/>
        <end position="69"/>
    </location>
</feature>
<feature type="compositionally biased region" description="Basic and acidic residues" evidence="1">
    <location>
        <begin position="52"/>
        <end position="69"/>
    </location>
</feature>
<dbReference type="EMBL" id="JH971411">
    <property type="protein sequence ID" value="EKM75555.1"/>
    <property type="molecule type" value="Genomic_DNA"/>
</dbReference>
<protein>
    <submittedName>
        <fullName evidence="2">Uncharacterized protein</fullName>
    </submittedName>
</protein>
<dbReference type="InParanoid" id="K5XLY3"/>
<keyword evidence="3" id="KW-1185">Reference proteome</keyword>
<organism evidence="2 3">
    <name type="scientific">Agaricus bisporus var. burnettii (strain JB137-S8 / ATCC MYA-4627 / FGSC 10392)</name>
    <name type="common">White button mushroom</name>
    <dbReference type="NCBI Taxonomy" id="597362"/>
    <lineage>
        <taxon>Eukaryota</taxon>
        <taxon>Fungi</taxon>
        <taxon>Dikarya</taxon>
        <taxon>Basidiomycota</taxon>
        <taxon>Agaricomycotina</taxon>
        <taxon>Agaricomycetes</taxon>
        <taxon>Agaricomycetidae</taxon>
        <taxon>Agaricales</taxon>
        <taxon>Agaricineae</taxon>
        <taxon>Agaricaceae</taxon>
        <taxon>Agaricus</taxon>
    </lineage>
</organism>
<dbReference type="Proteomes" id="UP000008493">
    <property type="component" value="Unassembled WGS sequence"/>
</dbReference>
<gene>
    <name evidence="2" type="ORF">AGABI1DRAFT_116281</name>
</gene>
<dbReference type="RefSeq" id="XP_007333771.1">
    <property type="nucleotide sequence ID" value="XM_007333709.1"/>
</dbReference>
<evidence type="ECO:0000313" key="3">
    <source>
        <dbReference type="Proteomes" id="UP000008493"/>
    </source>
</evidence>
<dbReference type="KEGG" id="abp:AGABI1DRAFT116281"/>
<evidence type="ECO:0000313" key="2">
    <source>
        <dbReference type="EMBL" id="EKM75555.1"/>
    </source>
</evidence>
<dbReference type="AlphaFoldDB" id="K5XLY3"/>
<name>K5XLY3_AGABU</name>
<feature type="compositionally biased region" description="Acidic residues" evidence="1">
    <location>
        <begin position="34"/>
        <end position="47"/>
    </location>
</feature>
<proteinExistence type="predicted"/>